<comment type="subcellular location">
    <subcellularLocation>
        <location evidence="2 8">Cytoplasm</location>
    </subcellularLocation>
</comment>
<comment type="similarity">
    <text evidence="3 8 9">Belongs to the peptidase S33 family.</text>
</comment>
<dbReference type="EMBL" id="JAROCB010000003">
    <property type="protein sequence ID" value="MDN4598214.1"/>
    <property type="molecule type" value="Genomic_DNA"/>
</dbReference>
<reference evidence="11" key="1">
    <citation type="submission" date="2023-03" db="EMBL/GenBank/DDBJ databases">
        <title>MT1 and MT2 Draft Genomes of Novel Species.</title>
        <authorList>
            <person name="Venkateswaran K."/>
        </authorList>
    </citation>
    <scope>NUCLEOTIDE SEQUENCE</scope>
    <source>
        <strain evidence="11">F6_8S_P_1A</strain>
    </source>
</reference>
<dbReference type="InterPro" id="IPR000073">
    <property type="entry name" value="AB_hydrolase_1"/>
</dbReference>
<dbReference type="EC" id="3.4.11.5" evidence="8 9"/>
<dbReference type="PANTHER" id="PTHR43722:SF1">
    <property type="entry name" value="PROLINE IMINOPEPTIDASE"/>
    <property type="match status" value="1"/>
</dbReference>
<dbReference type="InterPro" id="IPR029058">
    <property type="entry name" value="AB_hydrolase_fold"/>
</dbReference>
<feature type="domain" description="AB hydrolase-1" evidence="10">
    <location>
        <begin position="37"/>
        <end position="296"/>
    </location>
</feature>
<evidence type="ECO:0000256" key="3">
    <source>
        <dbReference type="ARBA" id="ARBA00010088"/>
    </source>
</evidence>
<dbReference type="PANTHER" id="PTHR43722">
    <property type="entry name" value="PROLINE IMINOPEPTIDASE"/>
    <property type="match status" value="1"/>
</dbReference>
<comment type="caution">
    <text evidence="11">The sequence shown here is derived from an EMBL/GenBank/DDBJ whole genome shotgun (WGS) entry which is preliminary data.</text>
</comment>
<protein>
    <recommendedName>
        <fullName evidence="8 9">Proline iminopeptidase</fullName>
        <shortName evidence="8">PIP</shortName>
        <ecNumber evidence="8 9">3.4.11.5</ecNumber>
    </recommendedName>
    <alternativeName>
        <fullName evidence="8">Prolyl aminopeptidase</fullName>
    </alternativeName>
</protein>
<evidence type="ECO:0000313" key="12">
    <source>
        <dbReference type="Proteomes" id="UP001174210"/>
    </source>
</evidence>
<organism evidence="11 12">
    <name type="scientific">Leifsonia virtsii</name>
    <dbReference type="NCBI Taxonomy" id="3035915"/>
    <lineage>
        <taxon>Bacteria</taxon>
        <taxon>Bacillati</taxon>
        <taxon>Actinomycetota</taxon>
        <taxon>Actinomycetes</taxon>
        <taxon>Micrococcales</taxon>
        <taxon>Microbacteriaceae</taxon>
        <taxon>Leifsonia</taxon>
    </lineage>
</organism>
<dbReference type="Pfam" id="PF00561">
    <property type="entry name" value="Abhydrolase_1"/>
    <property type="match status" value="1"/>
</dbReference>
<evidence type="ECO:0000259" key="10">
    <source>
        <dbReference type="Pfam" id="PF00561"/>
    </source>
</evidence>
<dbReference type="NCBIfam" id="TIGR01249">
    <property type="entry name" value="pro_imino_pep_1"/>
    <property type="match status" value="1"/>
</dbReference>
<sequence>MFPVTPPYAHGFVRNPDGDRIYWETSGAPDGLPALWLHGGPGSGLKTGNYRKRYDPEVFRIVGIDQRGCGRSTPLVVDALDRLPANTTDGLIADIELVREELGIDRWLVTGGSWGSTLALAYALEHPERVAGIVLGAVTTTGRDEVDWITETMGRVFPEAWEALERASQRRPGERVVEAYARVLATGTPEERTRAAEAWEAWETTHVSLDPNFVPGPMFDDPVEREVFATLVTHYWANLAFLPGERAILNRVDELAHIPAVLIHGRHDVSGPVITPWLLHRRWPASRLVVVEGEGHGGPESMRIMAEAISGFARQGQWEA</sequence>
<dbReference type="GO" id="GO:0004177">
    <property type="term" value="F:aminopeptidase activity"/>
    <property type="evidence" value="ECO:0007669"/>
    <property type="project" value="UniProtKB-KW"/>
</dbReference>
<keyword evidence="6 8" id="KW-0645">Protease</keyword>
<dbReference type="PRINTS" id="PR00793">
    <property type="entry name" value="PROAMNOPTASE"/>
</dbReference>
<evidence type="ECO:0000256" key="7">
    <source>
        <dbReference type="ARBA" id="ARBA00022801"/>
    </source>
</evidence>
<keyword evidence="5 8" id="KW-0963">Cytoplasm</keyword>
<proteinExistence type="inferred from homology"/>
<evidence type="ECO:0000256" key="9">
    <source>
        <dbReference type="RuleBase" id="RU003421"/>
    </source>
</evidence>
<evidence type="ECO:0000256" key="8">
    <source>
        <dbReference type="PIRNR" id="PIRNR006431"/>
    </source>
</evidence>
<dbReference type="Gene3D" id="3.40.50.1820">
    <property type="entry name" value="alpha/beta hydrolase"/>
    <property type="match status" value="1"/>
</dbReference>
<keyword evidence="12" id="KW-1185">Reference proteome</keyword>
<comment type="catalytic activity">
    <reaction evidence="1 8 9">
        <text>Release of N-terminal proline from a peptide.</text>
        <dbReference type="EC" id="3.4.11.5"/>
    </reaction>
</comment>
<dbReference type="InterPro" id="IPR005944">
    <property type="entry name" value="Pro_iminopeptidase"/>
</dbReference>
<name>A0ABT8J1U0_9MICO</name>
<evidence type="ECO:0000256" key="6">
    <source>
        <dbReference type="ARBA" id="ARBA00022670"/>
    </source>
</evidence>
<gene>
    <name evidence="11" type="primary">pip</name>
    <name evidence="11" type="ORF">P5G59_13765</name>
</gene>
<accession>A0ABT8J1U0</accession>
<evidence type="ECO:0000256" key="1">
    <source>
        <dbReference type="ARBA" id="ARBA00001585"/>
    </source>
</evidence>
<evidence type="ECO:0000256" key="5">
    <source>
        <dbReference type="ARBA" id="ARBA00022490"/>
    </source>
</evidence>
<dbReference type="PRINTS" id="PR00111">
    <property type="entry name" value="ABHYDROLASE"/>
</dbReference>
<evidence type="ECO:0000256" key="2">
    <source>
        <dbReference type="ARBA" id="ARBA00004496"/>
    </source>
</evidence>
<keyword evidence="7 8" id="KW-0378">Hydrolase</keyword>
<dbReference type="InterPro" id="IPR002410">
    <property type="entry name" value="Peptidase_S33"/>
</dbReference>
<dbReference type="SUPFAM" id="SSF53474">
    <property type="entry name" value="alpha/beta-Hydrolases"/>
    <property type="match status" value="1"/>
</dbReference>
<evidence type="ECO:0000256" key="4">
    <source>
        <dbReference type="ARBA" id="ARBA00022438"/>
    </source>
</evidence>
<dbReference type="PIRSF" id="PIRSF006431">
    <property type="entry name" value="Pept_S33"/>
    <property type="match status" value="1"/>
</dbReference>
<evidence type="ECO:0000313" key="11">
    <source>
        <dbReference type="EMBL" id="MDN4598214.1"/>
    </source>
</evidence>
<keyword evidence="4 8" id="KW-0031">Aminopeptidase</keyword>
<dbReference type="RefSeq" id="WP_301219554.1">
    <property type="nucleotide sequence ID" value="NZ_JAROCB010000003.1"/>
</dbReference>
<dbReference type="Proteomes" id="UP001174210">
    <property type="component" value="Unassembled WGS sequence"/>
</dbReference>